<accession>A0A9N9KHZ5</accession>
<protein>
    <submittedName>
        <fullName evidence="1">13346_t:CDS:1</fullName>
    </submittedName>
</protein>
<proteinExistence type="predicted"/>
<organism evidence="1 2">
    <name type="scientific">Cetraspora pellucida</name>
    <dbReference type="NCBI Taxonomy" id="1433469"/>
    <lineage>
        <taxon>Eukaryota</taxon>
        <taxon>Fungi</taxon>
        <taxon>Fungi incertae sedis</taxon>
        <taxon>Mucoromycota</taxon>
        <taxon>Glomeromycotina</taxon>
        <taxon>Glomeromycetes</taxon>
        <taxon>Diversisporales</taxon>
        <taxon>Gigasporaceae</taxon>
        <taxon>Cetraspora</taxon>
    </lineage>
</organism>
<dbReference type="AlphaFoldDB" id="A0A9N9KHZ5"/>
<keyword evidence="2" id="KW-1185">Reference proteome</keyword>
<evidence type="ECO:0000313" key="2">
    <source>
        <dbReference type="Proteomes" id="UP000789759"/>
    </source>
</evidence>
<comment type="caution">
    <text evidence="1">The sequence shown here is derived from an EMBL/GenBank/DDBJ whole genome shotgun (WGS) entry which is preliminary data.</text>
</comment>
<feature type="non-terminal residue" evidence="1">
    <location>
        <position position="120"/>
    </location>
</feature>
<dbReference type="Proteomes" id="UP000789759">
    <property type="component" value="Unassembled WGS sequence"/>
</dbReference>
<dbReference type="EMBL" id="CAJVQA010077741">
    <property type="protein sequence ID" value="CAG8836117.1"/>
    <property type="molecule type" value="Genomic_DNA"/>
</dbReference>
<reference evidence="1" key="1">
    <citation type="submission" date="2021-06" db="EMBL/GenBank/DDBJ databases">
        <authorList>
            <person name="Kallberg Y."/>
            <person name="Tangrot J."/>
            <person name="Rosling A."/>
        </authorList>
    </citation>
    <scope>NUCLEOTIDE SEQUENCE</scope>
    <source>
        <strain evidence="1">FL966</strain>
    </source>
</reference>
<gene>
    <name evidence="1" type="ORF">CPELLU_LOCUS21348</name>
</gene>
<evidence type="ECO:0000313" key="1">
    <source>
        <dbReference type="EMBL" id="CAG8836117.1"/>
    </source>
</evidence>
<feature type="non-terminal residue" evidence="1">
    <location>
        <position position="1"/>
    </location>
</feature>
<sequence>QKFSHISSLQKEDFNTNLFVKKHKDISDKLVENYDDIIDSSKELSDYEDIDIDSLEESSNSINIDDNFSEEFISDDLYSECISITPSNASNSSRESSDDEDFFSEIVDKASEFNNLLQSN</sequence>
<name>A0A9N9KHZ5_9GLOM</name>